<sequence>MEVLHLLVAARHAYEGRPADGPSAPPPQDLDRVEVVAGKGLRGDRYFARPAHARASVTLLAVEDLEAVARDLGLAEPPDPALLRRNVVLRGADVDALRGHDVELDCGEGPVLLRCGRPANPCAWMDVVLAPGAFRALRGRGGVRAAPLTSGALRRGPARLRVLGVSPAGAPGTHPR</sequence>
<feature type="domain" description="MOSC" evidence="1">
    <location>
        <begin position="28"/>
        <end position="162"/>
    </location>
</feature>
<reference evidence="2 3" key="1">
    <citation type="submission" date="2018-09" db="EMBL/GenBank/DDBJ databases">
        <title>YIM 75000 draft genome.</title>
        <authorList>
            <person name="Tang S."/>
            <person name="Feng Y."/>
        </authorList>
    </citation>
    <scope>NUCLEOTIDE SEQUENCE [LARGE SCALE GENOMIC DNA]</scope>
    <source>
        <strain evidence="2 3">YIM 75000</strain>
    </source>
</reference>
<evidence type="ECO:0000259" key="1">
    <source>
        <dbReference type="PROSITE" id="PS51340"/>
    </source>
</evidence>
<dbReference type="GO" id="GO:0003824">
    <property type="term" value="F:catalytic activity"/>
    <property type="evidence" value="ECO:0007669"/>
    <property type="project" value="InterPro"/>
</dbReference>
<accession>A0A3A3YUT5</accession>
<dbReference type="OrthoDB" id="192945at2"/>
<dbReference type="GO" id="GO:0030170">
    <property type="term" value="F:pyridoxal phosphate binding"/>
    <property type="evidence" value="ECO:0007669"/>
    <property type="project" value="InterPro"/>
</dbReference>
<dbReference type="AlphaFoldDB" id="A0A3A3YUT5"/>
<dbReference type="SUPFAM" id="SSF50800">
    <property type="entry name" value="PK beta-barrel domain-like"/>
    <property type="match status" value="1"/>
</dbReference>
<proteinExistence type="predicted"/>
<protein>
    <submittedName>
        <fullName evidence="2">Molybdenum cofactor biosysynthesis protein</fullName>
    </submittedName>
</protein>
<dbReference type="Proteomes" id="UP000265614">
    <property type="component" value="Unassembled WGS sequence"/>
</dbReference>
<gene>
    <name evidence="2" type="ORF">D5H78_18015</name>
</gene>
<keyword evidence="3" id="KW-1185">Reference proteome</keyword>
<comment type="caution">
    <text evidence="2">The sequence shown here is derived from an EMBL/GenBank/DDBJ whole genome shotgun (WGS) entry which is preliminary data.</text>
</comment>
<dbReference type="GO" id="GO:0030151">
    <property type="term" value="F:molybdenum ion binding"/>
    <property type="evidence" value="ECO:0007669"/>
    <property type="project" value="InterPro"/>
</dbReference>
<evidence type="ECO:0000313" key="3">
    <source>
        <dbReference type="Proteomes" id="UP000265614"/>
    </source>
</evidence>
<dbReference type="EMBL" id="QZEZ01000012">
    <property type="protein sequence ID" value="RJK92826.1"/>
    <property type="molecule type" value="Genomic_DNA"/>
</dbReference>
<dbReference type="InterPro" id="IPR011037">
    <property type="entry name" value="Pyrv_Knase-like_insert_dom_sf"/>
</dbReference>
<dbReference type="PROSITE" id="PS51340">
    <property type="entry name" value="MOSC"/>
    <property type="match status" value="1"/>
</dbReference>
<name>A0A3A3YUT5_9ACTN</name>
<evidence type="ECO:0000313" key="2">
    <source>
        <dbReference type="EMBL" id="RJK92826.1"/>
    </source>
</evidence>
<dbReference type="Gene3D" id="2.40.33.20">
    <property type="entry name" value="PK beta-barrel domain-like"/>
    <property type="match status" value="1"/>
</dbReference>
<organism evidence="2 3">
    <name type="scientific">Vallicoccus soli</name>
    <dbReference type="NCBI Taxonomy" id="2339232"/>
    <lineage>
        <taxon>Bacteria</taxon>
        <taxon>Bacillati</taxon>
        <taxon>Actinomycetota</taxon>
        <taxon>Actinomycetes</taxon>
        <taxon>Motilibacterales</taxon>
        <taxon>Vallicoccaceae</taxon>
        <taxon>Vallicoccus</taxon>
    </lineage>
</organism>
<dbReference type="InterPro" id="IPR005302">
    <property type="entry name" value="MoCF_Sase_C"/>
</dbReference>